<dbReference type="EMBL" id="SSMD01000002">
    <property type="protein sequence ID" value="THD75672.1"/>
    <property type="molecule type" value="Genomic_DNA"/>
</dbReference>
<dbReference type="PANTHER" id="PTHR41299:SF1">
    <property type="entry name" value="THIAMINE PYROPHOSPHOKINASE"/>
    <property type="match status" value="1"/>
</dbReference>
<dbReference type="OrthoDB" id="7057856at2"/>
<dbReference type="SUPFAM" id="SSF63862">
    <property type="entry name" value="Thiamin pyrophosphokinase, substrate-binding domain"/>
    <property type="match status" value="1"/>
</dbReference>
<organism evidence="7 8">
    <name type="scientific">Thalassobius vesicularis</name>
    <dbReference type="NCBI Taxonomy" id="1294297"/>
    <lineage>
        <taxon>Bacteria</taxon>
        <taxon>Pseudomonadati</taxon>
        <taxon>Pseudomonadota</taxon>
        <taxon>Alphaproteobacteria</taxon>
        <taxon>Rhodobacterales</taxon>
        <taxon>Roseobacteraceae</taxon>
        <taxon>Thalassovita</taxon>
    </lineage>
</organism>
<dbReference type="SUPFAM" id="SSF63999">
    <property type="entry name" value="Thiamin pyrophosphokinase, catalytic domain"/>
    <property type="match status" value="1"/>
</dbReference>
<keyword evidence="8" id="KW-1185">Reference proteome</keyword>
<dbReference type="NCBIfam" id="TIGR01378">
    <property type="entry name" value="thi_PPkinase"/>
    <property type="match status" value="1"/>
</dbReference>
<dbReference type="GO" id="GO:0006772">
    <property type="term" value="P:thiamine metabolic process"/>
    <property type="evidence" value="ECO:0007669"/>
    <property type="project" value="UniProtKB-UniRule"/>
</dbReference>
<dbReference type="Gene3D" id="3.40.50.10240">
    <property type="entry name" value="Thiamin pyrophosphokinase, catalytic domain"/>
    <property type="match status" value="1"/>
</dbReference>
<dbReference type="InterPro" id="IPR036759">
    <property type="entry name" value="TPK_catalytic_sf"/>
</dbReference>
<dbReference type="RefSeq" id="WP_136338035.1">
    <property type="nucleotide sequence ID" value="NZ_SSMD01000002.1"/>
</dbReference>
<evidence type="ECO:0000259" key="6">
    <source>
        <dbReference type="Pfam" id="PF04263"/>
    </source>
</evidence>
<dbReference type="InterPro" id="IPR007371">
    <property type="entry name" value="TPK_catalytic"/>
</dbReference>
<proteinExistence type="predicted"/>
<keyword evidence="2" id="KW-0547">Nucleotide-binding</keyword>
<evidence type="ECO:0000313" key="7">
    <source>
        <dbReference type="EMBL" id="THD75672.1"/>
    </source>
</evidence>
<keyword evidence="4" id="KW-0067">ATP-binding</keyword>
<evidence type="ECO:0000256" key="1">
    <source>
        <dbReference type="ARBA" id="ARBA00022679"/>
    </source>
</evidence>
<keyword evidence="1 7" id="KW-0808">Transferase</keyword>
<evidence type="ECO:0000256" key="3">
    <source>
        <dbReference type="ARBA" id="ARBA00022777"/>
    </source>
</evidence>
<protein>
    <recommendedName>
        <fullName evidence="5">Thiamine diphosphokinase</fullName>
        <ecNumber evidence="5">2.7.6.2</ecNumber>
    </recommendedName>
</protein>
<accession>A0A4S3MCS3</accession>
<dbReference type="InterPro" id="IPR006282">
    <property type="entry name" value="Thi_PPkinase"/>
</dbReference>
<dbReference type="Proteomes" id="UP000306113">
    <property type="component" value="Unassembled WGS sequence"/>
</dbReference>
<dbReference type="InterPro" id="IPR053149">
    <property type="entry name" value="TPK"/>
</dbReference>
<dbReference type="CDD" id="cd07995">
    <property type="entry name" value="TPK"/>
    <property type="match status" value="1"/>
</dbReference>
<dbReference type="GO" id="GO:0009229">
    <property type="term" value="P:thiamine diphosphate biosynthetic process"/>
    <property type="evidence" value="ECO:0007669"/>
    <property type="project" value="InterPro"/>
</dbReference>
<evidence type="ECO:0000313" key="8">
    <source>
        <dbReference type="Proteomes" id="UP000306113"/>
    </source>
</evidence>
<evidence type="ECO:0000256" key="5">
    <source>
        <dbReference type="NCBIfam" id="TIGR01378"/>
    </source>
</evidence>
<keyword evidence="3 7" id="KW-0418">Kinase</keyword>
<evidence type="ECO:0000256" key="2">
    <source>
        <dbReference type="ARBA" id="ARBA00022741"/>
    </source>
</evidence>
<evidence type="ECO:0000256" key="4">
    <source>
        <dbReference type="ARBA" id="ARBA00022840"/>
    </source>
</evidence>
<comment type="caution">
    <text evidence="7">The sequence shown here is derived from an EMBL/GenBank/DDBJ whole genome shotgun (WGS) entry which is preliminary data.</text>
</comment>
<dbReference type="GO" id="GO:0030975">
    <property type="term" value="F:thiamine binding"/>
    <property type="evidence" value="ECO:0007669"/>
    <property type="project" value="InterPro"/>
</dbReference>
<dbReference type="GO" id="GO:0005524">
    <property type="term" value="F:ATP binding"/>
    <property type="evidence" value="ECO:0007669"/>
    <property type="project" value="UniProtKB-KW"/>
</dbReference>
<reference evidence="7 8" key="1">
    <citation type="submission" date="2019-04" db="EMBL/GenBank/DDBJ databases">
        <title>Draft genome sequence of Youngimonas vesicularis.</title>
        <authorList>
            <person name="Hameed A."/>
        </authorList>
    </citation>
    <scope>NUCLEOTIDE SEQUENCE [LARGE SCALE GENOMIC DNA]</scope>
    <source>
        <strain evidence="7 8">CC-AMW-E</strain>
    </source>
</reference>
<dbReference type="InterPro" id="IPR036371">
    <property type="entry name" value="TPK_B1-bd_sf"/>
</dbReference>
<dbReference type="EC" id="2.7.6.2" evidence="5"/>
<sequence>MNKPIFHSEQAVTLIGAGGATGATLRRALDLAPRIVAADGGADVALAHGLTPEAVIGDLDSLSARAREALGPERIHRIPEQDSTDFDKALRSIAAPLVIGVGFEGDRLDHLLACFNTLLRRPERRCLLLTADQVVFLCPAKAHFDLEPGTLVSLFPMAEVRGQSSGLEWPIEGLSFAPYGRVGTSNRAVGAVDLQMDAPRMIVILPLVALEAAVRAVLTGDGWPVL</sequence>
<gene>
    <name evidence="7" type="ORF">E7681_04245</name>
</gene>
<dbReference type="GO" id="GO:0004788">
    <property type="term" value="F:thiamine diphosphokinase activity"/>
    <property type="evidence" value="ECO:0007669"/>
    <property type="project" value="UniProtKB-UniRule"/>
</dbReference>
<dbReference type="PANTHER" id="PTHR41299">
    <property type="entry name" value="THIAMINE PYROPHOSPHOKINASE"/>
    <property type="match status" value="1"/>
</dbReference>
<dbReference type="GO" id="GO:0016301">
    <property type="term" value="F:kinase activity"/>
    <property type="evidence" value="ECO:0007669"/>
    <property type="project" value="UniProtKB-KW"/>
</dbReference>
<name>A0A4S3MCS3_9RHOB</name>
<dbReference type="AlphaFoldDB" id="A0A4S3MCS3"/>
<dbReference type="Pfam" id="PF04263">
    <property type="entry name" value="TPK_catalytic"/>
    <property type="match status" value="1"/>
</dbReference>
<feature type="domain" description="Thiamin pyrophosphokinase catalytic" evidence="6">
    <location>
        <begin position="27"/>
        <end position="121"/>
    </location>
</feature>